<dbReference type="EMBL" id="LR899009">
    <property type="protein sequence ID" value="CAD7080018.1"/>
    <property type="molecule type" value="Genomic_DNA"/>
</dbReference>
<sequence length="151" mass="16836">MVFGPLTDIQECAATLNMANTPSTTARAKRMAYNGNVQLNLHNTLIVKDLRINLISVSKITRNDRKILFRKNDPIIRDLNGEVKMIADRIGDLYYLWEAVEQVKAATPEETRIKDADLWIASLGHTDAVVNLSKGRAIGINKNTSSCDVCH</sequence>
<proteinExistence type="predicted"/>
<evidence type="ECO:0000313" key="1">
    <source>
        <dbReference type="EMBL" id="CAD7080018.1"/>
    </source>
</evidence>
<keyword evidence="2" id="KW-1185">Reference proteome</keyword>
<protein>
    <submittedName>
        <fullName evidence="1">Uncharacterized protein</fullName>
    </submittedName>
</protein>
<dbReference type="AlphaFoldDB" id="A0A7R8UG01"/>
<gene>
    <name evidence="1" type="ORF">HERILL_LOCUS3196</name>
</gene>
<dbReference type="Proteomes" id="UP000594454">
    <property type="component" value="Chromosome 1"/>
</dbReference>
<dbReference type="InParanoid" id="A0A7R8UG01"/>
<reference evidence="1 2" key="1">
    <citation type="submission" date="2020-11" db="EMBL/GenBank/DDBJ databases">
        <authorList>
            <person name="Wallbank WR R."/>
            <person name="Pardo Diaz C."/>
            <person name="Kozak K."/>
            <person name="Martin S."/>
            <person name="Jiggins C."/>
            <person name="Moest M."/>
            <person name="Warren A I."/>
            <person name="Generalovic N T."/>
            <person name="Byers J.R.P. K."/>
            <person name="Montejo-Kovacevich G."/>
            <person name="Yen C E."/>
        </authorList>
    </citation>
    <scope>NUCLEOTIDE SEQUENCE [LARGE SCALE GENOMIC DNA]</scope>
</reference>
<organism evidence="1 2">
    <name type="scientific">Hermetia illucens</name>
    <name type="common">Black soldier fly</name>
    <dbReference type="NCBI Taxonomy" id="343691"/>
    <lineage>
        <taxon>Eukaryota</taxon>
        <taxon>Metazoa</taxon>
        <taxon>Ecdysozoa</taxon>
        <taxon>Arthropoda</taxon>
        <taxon>Hexapoda</taxon>
        <taxon>Insecta</taxon>
        <taxon>Pterygota</taxon>
        <taxon>Neoptera</taxon>
        <taxon>Endopterygota</taxon>
        <taxon>Diptera</taxon>
        <taxon>Brachycera</taxon>
        <taxon>Stratiomyomorpha</taxon>
        <taxon>Stratiomyidae</taxon>
        <taxon>Hermetiinae</taxon>
        <taxon>Hermetia</taxon>
    </lineage>
</organism>
<evidence type="ECO:0000313" key="2">
    <source>
        <dbReference type="Proteomes" id="UP000594454"/>
    </source>
</evidence>
<name>A0A7R8UG01_HERIL</name>
<accession>A0A7R8UG01</accession>